<reference evidence="2 3" key="1">
    <citation type="submission" date="2015-07" db="EMBL/GenBank/DDBJ databases">
        <authorList>
            <person name="Noorani M."/>
        </authorList>
    </citation>
    <scope>NUCLEOTIDE SEQUENCE [LARGE SCALE GENOMIC DNA]</scope>
    <source>
        <strain evidence="2">LMG730</strain>
    </source>
</reference>
<dbReference type="GO" id="GO:0006564">
    <property type="term" value="P:L-serine biosynthetic process"/>
    <property type="evidence" value="ECO:0007669"/>
    <property type="project" value="TreeGrafter"/>
</dbReference>
<dbReference type="InterPro" id="IPR036412">
    <property type="entry name" value="HAD-like_sf"/>
</dbReference>
<dbReference type="Gene3D" id="3.90.1470.20">
    <property type="match status" value="1"/>
</dbReference>
<dbReference type="Pfam" id="PF12710">
    <property type="entry name" value="HAD"/>
    <property type="match status" value="1"/>
</dbReference>
<dbReference type="Gene3D" id="3.40.50.1000">
    <property type="entry name" value="HAD superfamily/HAD-like"/>
    <property type="match status" value="1"/>
</dbReference>
<gene>
    <name evidence="2" type="ORF">XTPLMG730_1111</name>
</gene>
<name>A0A0K2ZIA0_9XANT</name>
<dbReference type="EMBL" id="CXOJ01000017">
    <property type="protein sequence ID" value="CTP85358.1"/>
    <property type="molecule type" value="Genomic_DNA"/>
</dbReference>
<dbReference type="NCBIfam" id="TIGR01488">
    <property type="entry name" value="HAD-SF-IB"/>
    <property type="match status" value="1"/>
</dbReference>
<dbReference type="GO" id="GO:0005737">
    <property type="term" value="C:cytoplasm"/>
    <property type="evidence" value="ECO:0007669"/>
    <property type="project" value="TreeGrafter"/>
</dbReference>
<dbReference type="AlphaFoldDB" id="A0A0K2ZIA0"/>
<accession>A0A0K2ZIA0</accession>
<keyword evidence="1" id="KW-0378">Hydrolase</keyword>
<evidence type="ECO:0000256" key="1">
    <source>
        <dbReference type="ARBA" id="ARBA00022801"/>
    </source>
</evidence>
<dbReference type="SUPFAM" id="SSF56784">
    <property type="entry name" value="HAD-like"/>
    <property type="match status" value="1"/>
</dbReference>
<dbReference type="PANTHER" id="PTHR43344:SF21">
    <property type="entry name" value="POLYOL PHOSPHATE PHOSPHATASE PYP1"/>
    <property type="match status" value="1"/>
</dbReference>
<dbReference type="RefSeq" id="WP_053837521.1">
    <property type="nucleotide sequence ID" value="NZ_CP076251.1"/>
</dbReference>
<dbReference type="GO" id="GO:0000287">
    <property type="term" value="F:magnesium ion binding"/>
    <property type="evidence" value="ECO:0007669"/>
    <property type="project" value="TreeGrafter"/>
</dbReference>
<dbReference type="GO" id="GO:0036424">
    <property type="term" value="F:L-phosphoserine phosphatase activity"/>
    <property type="evidence" value="ECO:0007669"/>
    <property type="project" value="TreeGrafter"/>
</dbReference>
<sequence>MRVQWKILCDFDGTVSLQDVTDTLLERLGQPGWRALEEDWVAGRIGARECMSGQVALLDGDVDALHRVLDEVRIDPAFVRFVDMARDLGMPLSIVSDGLDYPIARILARHGLHQLPIIANRLLRTDAGQWRMASPHAQPDCASGTCKCAVMAQQEPARSTLLIGDGRSDFCVAGKADLVFAKDGLLRHCRASGIAHRAIGGFDDAIALLHELAVPAVVSARFPLPVPQRA</sequence>
<protein>
    <submittedName>
        <fullName evidence="2">Phosphoserine phosphatase</fullName>
    </submittedName>
</protein>
<dbReference type="InterPro" id="IPR050582">
    <property type="entry name" value="HAD-like_SerB"/>
</dbReference>
<dbReference type="PANTHER" id="PTHR43344">
    <property type="entry name" value="PHOSPHOSERINE PHOSPHATASE"/>
    <property type="match status" value="1"/>
</dbReference>
<evidence type="ECO:0000313" key="3">
    <source>
        <dbReference type="Proteomes" id="UP000045978"/>
    </source>
</evidence>
<dbReference type="NCBIfam" id="TIGR01489">
    <property type="entry name" value="DKMTPPase-SF"/>
    <property type="match status" value="1"/>
</dbReference>
<evidence type="ECO:0000313" key="2">
    <source>
        <dbReference type="EMBL" id="CTP85358.1"/>
    </source>
</evidence>
<organism evidence="2 3">
    <name type="scientific">Xanthomonas graminis pv. phlei</name>
    <dbReference type="NCBI Taxonomy" id="487906"/>
    <lineage>
        <taxon>Bacteria</taxon>
        <taxon>Pseudomonadati</taxon>
        <taxon>Pseudomonadota</taxon>
        <taxon>Gammaproteobacteria</taxon>
        <taxon>Lysobacterales</taxon>
        <taxon>Lysobacteraceae</taxon>
        <taxon>Xanthomonas</taxon>
        <taxon>Xanthomonas translucens group</taxon>
        <taxon>Xanthomonas graminis</taxon>
    </lineage>
</organism>
<dbReference type="InterPro" id="IPR006384">
    <property type="entry name" value="HAD_hydro_PyrdxlP_Pase-like"/>
</dbReference>
<dbReference type="InterPro" id="IPR023214">
    <property type="entry name" value="HAD_sf"/>
</dbReference>
<dbReference type="Proteomes" id="UP000045978">
    <property type="component" value="Unassembled WGS sequence"/>
</dbReference>
<proteinExistence type="predicted"/>